<accession>A0ABT2JC39</accession>
<sequence length="259" mass="28038">MPEKRSALYWAVSDTRVLIGRHVHHLTRSPDQIFTAIMLPAVMLLMFRFMFGGAIDVGGTTYINYLMAGILVISVTMISVSTTLAVQSDMQEGVVDRFRAIAMLDSAVITGHIVAAVIRGLIALTVMVGLGFAVGFRPSGSIGDWLLTLGMLVLFAFSLAWVAAVLGLVAKSVDGASGLGLILMFSPYASTAFVQADTLPDGLRQFVEYQPVTQVVDTVRALLLDQPVAASGWPALIWWVAILCVAYPLATRLYRKRFV</sequence>
<comment type="similarity">
    <text evidence="6">Belongs to the ABC-2 integral membrane protein family.</text>
</comment>
<keyword evidence="3 6" id="KW-1133">Transmembrane helix</keyword>
<feature type="transmembrane region" description="Helical" evidence="6">
    <location>
        <begin position="176"/>
        <end position="196"/>
    </location>
</feature>
<dbReference type="Pfam" id="PF01061">
    <property type="entry name" value="ABC2_membrane"/>
    <property type="match status" value="1"/>
</dbReference>
<feature type="transmembrane region" description="Helical" evidence="6">
    <location>
        <begin position="63"/>
        <end position="86"/>
    </location>
</feature>
<dbReference type="PROSITE" id="PS51012">
    <property type="entry name" value="ABC_TM2"/>
    <property type="match status" value="1"/>
</dbReference>
<dbReference type="InterPro" id="IPR051784">
    <property type="entry name" value="Nod_factor_ABC_transporter"/>
</dbReference>
<keyword evidence="6" id="KW-1003">Cell membrane</keyword>
<feature type="transmembrane region" description="Helical" evidence="6">
    <location>
        <begin position="232"/>
        <end position="250"/>
    </location>
</feature>
<keyword evidence="2 6" id="KW-0812">Transmembrane</keyword>
<feature type="transmembrane region" description="Helical" evidence="6">
    <location>
        <begin position="33"/>
        <end position="51"/>
    </location>
</feature>
<evidence type="ECO:0000313" key="8">
    <source>
        <dbReference type="EMBL" id="MCT2585139.1"/>
    </source>
</evidence>
<protein>
    <recommendedName>
        <fullName evidence="6">Transport permease protein</fullName>
    </recommendedName>
</protein>
<dbReference type="PIRSF" id="PIRSF006648">
    <property type="entry name" value="DrrB"/>
    <property type="match status" value="1"/>
</dbReference>
<proteinExistence type="inferred from homology"/>
<name>A0ABT2JC39_9PSEU</name>
<feature type="domain" description="ABC transmembrane type-2" evidence="7">
    <location>
        <begin position="31"/>
        <end position="257"/>
    </location>
</feature>
<keyword evidence="5" id="KW-0046">Antibiotic resistance</keyword>
<dbReference type="PANTHER" id="PTHR43229">
    <property type="entry name" value="NODULATION PROTEIN J"/>
    <property type="match status" value="1"/>
</dbReference>
<keyword evidence="6" id="KW-0813">Transport</keyword>
<dbReference type="InterPro" id="IPR000412">
    <property type="entry name" value="ABC_2_transport"/>
</dbReference>
<dbReference type="Proteomes" id="UP001156441">
    <property type="component" value="Unassembled WGS sequence"/>
</dbReference>
<feature type="transmembrane region" description="Helical" evidence="6">
    <location>
        <begin position="145"/>
        <end position="169"/>
    </location>
</feature>
<evidence type="ECO:0000256" key="5">
    <source>
        <dbReference type="ARBA" id="ARBA00023251"/>
    </source>
</evidence>
<reference evidence="8 9" key="1">
    <citation type="submission" date="2021-02" db="EMBL/GenBank/DDBJ databases">
        <title>Actinophytocola xerophila sp. nov., isolated from soil of cotton cropping field.</title>
        <authorList>
            <person name="Huang R."/>
            <person name="Chen X."/>
            <person name="Ge X."/>
            <person name="Liu W."/>
        </authorList>
    </citation>
    <scope>NUCLEOTIDE SEQUENCE [LARGE SCALE GENOMIC DNA]</scope>
    <source>
        <strain evidence="8 9">S1-96</strain>
    </source>
</reference>
<dbReference type="InterPro" id="IPR047817">
    <property type="entry name" value="ABC2_TM_bact-type"/>
</dbReference>
<dbReference type="InterPro" id="IPR013525">
    <property type="entry name" value="ABC2_TM"/>
</dbReference>
<dbReference type="PANTHER" id="PTHR43229:SF2">
    <property type="entry name" value="NODULATION PROTEIN J"/>
    <property type="match status" value="1"/>
</dbReference>
<comment type="subcellular location">
    <subcellularLocation>
        <location evidence="6">Cell membrane</location>
        <topology evidence="6">Multi-pass membrane protein</topology>
    </subcellularLocation>
    <subcellularLocation>
        <location evidence="1">Membrane</location>
        <topology evidence="1">Multi-pass membrane protein</topology>
    </subcellularLocation>
</comment>
<evidence type="ECO:0000259" key="7">
    <source>
        <dbReference type="PROSITE" id="PS51012"/>
    </source>
</evidence>
<feature type="transmembrane region" description="Helical" evidence="6">
    <location>
        <begin position="107"/>
        <end position="133"/>
    </location>
</feature>
<comment type="caution">
    <text evidence="8">The sequence shown here is derived from an EMBL/GenBank/DDBJ whole genome shotgun (WGS) entry which is preliminary data.</text>
</comment>
<keyword evidence="9" id="KW-1185">Reference proteome</keyword>
<gene>
    <name evidence="8" type="ORF">JT362_18650</name>
</gene>
<evidence type="ECO:0000256" key="6">
    <source>
        <dbReference type="RuleBase" id="RU361157"/>
    </source>
</evidence>
<evidence type="ECO:0000256" key="1">
    <source>
        <dbReference type="ARBA" id="ARBA00004141"/>
    </source>
</evidence>
<evidence type="ECO:0000313" key="9">
    <source>
        <dbReference type="Proteomes" id="UP001156441"/>
    </source>
</evidence>
<organism evidence="8 9">
    <name type="scientific">Actinophytocola gossypii</name>
    <dbReference type="NCBI Taxonomy" id="2812003"/>
    <lineage>
        <taxon>Bacteria</taxon>
        <taxon>Bacillati</taxon>
        <taxon>Actinomycetota</taxon>
        <taxon>Actinomycetes</taxon>
        <taxon>Pseudonocardiales</taxon>
        <taxon>Pseudonocardiaceae</taxon>
    </lineage>
</organism>
<evidence type="ECO:0000256" key="3">
    <source>
        <dbReference type="ARBA" id="ARBA00022989"/>
    </source>
</evidence>
<dbReference type="EMBL" id="JAFFZE010000014">
    <property type="protein sequence ID" value="MCT2585139.1"/>
    <property type="molecule type" value="Genomic_DNA"/>
</dbReference>
<evidence type="ECO:0000256" key="2">
    <source>
        <dbReference type="ARBA" id="ARBA00022692"/>
    </source>
</evidence>
<keyword evidence="4 6" id="KW-0472">Membrane</keyword>
<evidence type="ECO:0000256" key="4">
    <source>
        <dbReference type="ARBA" id="ARBA00023136"/>
    </source>
</evidence>